<name>D8Q6C3_SCHCM</name>
<feature type="non-terminal residue" evidence="2">
    <location>
        <position position="576"/>
    </location>
</feature>
<organism evidence="3">
    <name type="scientific">Schizophyllum commune (strain H4-8 / FGSC 9210)</name>
    <name type="common">Split gill fungus</name>
    <dbReference type="NCBI Taxonomy" id="578458"/>
    <lineage>
        <taxon>Eukaryota</taxon>
        <taxon>Fungi</taxon>
        <taxon>Dikarya</taxon>
        <taxon>Basidiomycota</taxon>
        <taxon>Agaricomycotina</taxon>
        <taxon>Agaricomycetes</taxon>
        <taxon>Agaricomycetidae</taxon>
        <taxon>Agaricales</taxon>
        <taxon>Schizophyllaceae</taxon>
        <taxon>Schizophyllum</taxon>
    </lineage>
</organism>
<dbReference type="KEGG" id="scm:SCHCO_02749139"/>
<evidence type="ECO:0000313" key="2">
    <source>
        <dbReference type="EMBL" id="EFI96209.1"/>
    </source>
</evidence>
<proteinExistence type="predicted"/>
<protein>
    <recommendedName>
        <fullName evidence="4">MYND-type domain-containing protein</fullName>
    </recommendedName>
</protein>
<dbReference type="OrthoDB" id="2785498at2759"/>
<evidence type="ECO:0000256" key="1">
    <source>
        <dbReference type="SAM" id="MobiDB-lite"/>
    </source>
</evidence>
<evidence type="ECO:0008006" key="4">
    <source>
        <dbReference type="Google" id="ProtNLM"/>
    </source>
</evidence>
<dbReference type="GeneID" id="9587011"/>
<accession>D8Q6C3</accession>
<dbReference type="InParanoid" id="D8Q6C3"/>
<evidence type="ECO:0000313" key="3">
    <source>
        <dbReference type="Proteomes" id="UP000007431"/>
    </source>
</evidence>
<dbReference type="Proteomes" id="UP000007431">
    <property type="component" value="Unassembled WGS sequence"/>
</dbReference>
<dbReference type="HOGENOM" id="CLU_473401_0_0_1"/>
<feature type="region of interest" description="Disordered" evidence="1">
    <location>
        <begin position="18"/>
        <end position="37"/>
    </location>
</feature>
<sequence length="576" mass="64457">MPLTSPTIGRIKQLACLLRDPPDSPGNPPRSETRSRLKQALRAMPLESLDTNPFAADTSASRGRSPITLPPAPVRVLAELGELTWIPKDEEPLLRDTIVHCIRPRSGFIIDWMELLVPQNGHLANVPVDLYFLCTDVLALLHGLELDLALDITQAARLHILVFKMWLDPPSPEVFRSLETHELYHDRVAASLVFMMDKVMVRLDQPPSPKSRARDGIVEALLVFCGHRPRRLYRRIVRSITKILMTPIDPTQCAERYIYFLRLCVGNYIVIQNHSRNVVRGLVEIIRIIGRRFGGRGHGAACEACGVLYQIWFAEKDNGSRALCWALRAGVLPLILSLRRQGTDESLSNALNFIAERSISVPVARALRVGGYGMSFREAGVAEPLATIYTECMVDRPSLQQDQMGRKCSYEQCPAGRSAFHARVYRCTCFQNYCSAACQQADWPEHKKVKHGPKLPPSDPQEMVLEGELTSSDAHFTMLCADVYVCTHIAQVVDEALALPLRENTSLQPLYIIKLDYTTVPMQCCVCVDDGEEDDTEPMVIVRARVNSSVGRWHMATVDAHMAPLSALYSMARALI</sequence>
<dbReference type="EMBL" id="GL377307">
    <property type="protein sequence ID" value="EFI96209.1"/>
    <property type="molecule type" value="Genomic_DNA"/>
</dbReference>
<reference evidence="2 3" key="1">
    <citation type="journal article" date="2010" name="Nat. Biotechnol.">
        <title>Genome sequence of the model mushroom Schizophyllum commune.</title>
        <authorList>
            <person name="Ohm R.A."/>
            <person name="de Jong J.F."/>
            <person name="Lugones L.G."/>
            <person name="Aerts A."/>
            <person name="Kothe E."/>
            <person name="Stajich J.E."/>
            <person name="de Vries R.P."/>
            <person name="Record E."/>
            <person name="Levasseur A."/>
            <person name="Baker S.E."/>
            <person name="Bartholomew K.A."/>
            <person name="Coutinho P.M."/>
            <person name="Erdmann S."/>
            <person name="Fowler T.J."/>
            <person name="Gathman A.C."/>
            <person name="Lombard V."/>
            <person name="Henrissat B."/>
            <person name="Knabe N."/>
            <person name="Kuees U."/>
            <person name="Lilly W.W."/>
            <person name="Lindquist E."/>
            <person name="Lucas S."/>
            <person name="Magnuson J.K."/>
            <person name="Piumi F."/>
            <person name="Raudaskoski M."/>
            <person name="Salamov A."/>
            <person name="Schmutz J."/>
            <person name="Schwarze F.W.M.R."/>
            <person name="vanKuyk P.A."/>
            <person name="Horton J.S."/>
            <person name="Grigoriev I.V."/>
            <person name="Woesten H.A.B."/>
        </authorList>
    </citation>
    <scope>NUCLEOTIDE SEQUENCE [LARGE SCALE GENOMIC DNA]</scope>
    <source>
        <strain evidence="3">H4-8 / FGSC 9210</strain>
    </source>
</reference>
<dbReference type="AlphaFoldDB" id="D8Q6C3"/>
<dbReference type="RefSeq" id="XP_003031112.1">
    <property type="nucleotide sequence ID" value="XM_003031066.1"/>
</dbReference>
<gene>
    <name evidence="2" type="ORF">SCHCODRAFT_110115</name>
</gene>
<dbReference type="VEuPathDB" id="FungiDB:SCHCODRAFT_02749139"/>
<keyword evidence="3" id="KW-1185">Reference proteome</keyword>